<dbReference type="Proteomes" id="UP000828236">
    <property type="component" value="Unassembled WGS sequence"/>
</dbReference>
<dbReference type="AlphaFoldDB" id="A0A9D4SIB9"/>
<organism evidence="1">
    <name type="scientific">Dermatophagoides farinae</name>
    <name type="common">American house dust mite</name>
    <dbReference type="NCBI Taxonomy" id="6954"/>
    <lineage>
        <taxon>Eukaryota</taxon>
        <taxon>Metazoa</taxon>
        <taxon>Ecdysozoa</taxon>
        <taxon>Arthropoda</taxon>
        <taxon>Chelicerata</taxon>
        <taxon>Arachnida</taxon>
        <taxon>Acari</taxon>
        <taxon>Acariformes</taxon>
        <taxon>Sarcoptiformes</taxon>
        <taxon>Astigmata</taxon>
        <taxon>Psoroptidia</taxon>
        <taxon>Analgoidea</taxon>
        <taxon>Pyroglyphidae</taxon>
        <taxon>Dermatophagoidinae</taxon>
        <taxon>Dermatophagoides</taxon>
    </lineage>
</organism>
<proteinExistence type="predicted"/>
<sequence>MRIDYHLERIMKHNRLINFKNSIRSFSIYERILECLLEITNVFSNNNNNKKTSTQNIIGRRQNLIRNGHHFCHLLLAIIHSKNDRHWKQQILIELFPFFKEICTNLGQLIWALNSNKEHIRYVCKVFALPEYYFRCTSSTSLYGGEFIPIKAIIIQMNRNCLMTIHECETIRMNIHHMVKEIYFN</sequence>
<reference evidence="1" key="1">
    <citation type="submission" date="2020-06" db="EMBL/GenBank/DDBJ databases">
        <authorList>
            <person name="Ji K."/>
            <person name="Li J."/>
        </authorList>
    </citation>
    <scope>NUCLEOTIDE SEQUENCE</scope>
    <source>
        <strain evidence="1">JKM2019</strain>
        <tissue evidence="1">Whole body</tissue>
    </source>
</reference>
<name>A0A9D4SIB9_DERFA</name>
<reference evidence="1" key="2">
    <citation type="journal article" date="2021" name="World Allergy Organ. J.">
        <title>Chromosome-level assembly of Dermatophagoides farinae genome and transcriptome reveals two novel allergens Der f 37 and Der f 39.</title>
        <authorList>
            <person name="Chen J."/>
            <person name="Cai Z."/>
            <person name="Fan D."/>
            <person name="Hu J."/>
            <person name="Hou Y."/>
            <person name="He Y."/>
            <person name="Zhang Z."/>
            <person name="Zhao Z."/>
            <person name="Gao P."/>
            <person name="Hu W."/>
            <person name="Sun J."/>
            <person name="Li J."/>
            <person name="Ji K."/>
        </authorList>
    </citation>
    <scope>NUCLEOTIDE SEQUENCE</scope>
    <source>
        <strain evidence="1">JKM2019</strain>
    </source>
</reference>
<gene>
    <name evidence="1" type="ORF">HUG17_5670</name>
</gene>
<evidence type="ECO:0000313" key="1">
    <source>
        <dbReference type="EMBL" id="KAH7642623.1"/>
    </source>
</evidence>
<dbReference type="EMBL" id="SDOV01000004">
    <property type="protein sequence ID" value="KAH7642623.1"/>
    <property type="molecule type" value="Genomic_DNA"/>
</dbReference>
<accession>A0A9D4SIB9</accession>
<protein>
    <submittedName>
        <fullName evidence="1">Uncharacterized protein</fullName>
    </submittedName>
</protein>
<comment type="caution">
    <text evidence="1">The sequence shown here is derived from an EMBL/GenBank/DDBJ whole genome shotgun (WGS) entry which is preliminary data.</text>
</comment>